<dbReference type="InterPro" id="IPR044725">
    <property type="entry name" value="CBSX3_CBS_dom"/>
</dbReference>
<comment type="caution">
    <text evidence="4">The sequence shown here is derived from an EMBL/GenBank/DDBJ whole genome shotgun (WGS) entry which is preliminary data.</text>
</comment>
<dbReference type="OrthoDB" id="9807125at2"/>
<dbReference type="Gene3D" id="3.10.580.10">
    <property type="entry name" value="CBS-domain"/>
    <property type="match status" value="1"/>
</dbReference>
<dbReference type="SUPFAM" id="SSF54631">
    <property type="entry name" value="CBS-domain pair"/>
    <property type="match status" value="1"/>
</dbReference>
<dbReference type="EMBL" id="VHJK01000001">
    <property type="protein sequence ID" value="TRD11344.1"/>
    <property type="molecule type" value="Genomic_DNA"/>
</dbReference>
<dbReference type="Pfam" id="PF00571">
    <property type="entry name" value="CBS"/>
    <property type="match status" value="2"/>
</dbReference>
<dbReference type="Proteomes" id="UP000316343">
    <property type="component" value="Unassembled WGS sequence"/>
</dbReference>
<dbReference type="InterPro" id="IPR046342">
    <property type="entry name" value="CBS_dom_sf"/>
</dbReference>
<keyword evidence="5" id="KW-1185">Reference proteome</keyword>
<dbReference type="InterPro" id="IPR000644">
    <property type="entry name" value="CBS_dom"/>
</dbReference>
<accession>A0A547PBE2</accession>
<reference evidence="4 5" key="1">
    <citation type="submission" date="2019-06" db="EMBL/GenBank/DDBJ databases">
        <title>Erythrobacter insulae sp. nov., isolated from a tidal flat.</title>
        <authorList>
            <person name="Yoon J.-H."/>
        </authorList>
    </citation>
    <scope>NUCLEOTIDE SEQUENCE [LARGE SCALE GENOMIC DNA]</scope>
    <source>
        <strain evidence="4 5">JBTF-M21</strain>
    </source>
</reference>
<dbReference type="RefSeq" id="WP_142787610.1">
    <property type="nucleotide sequence ID" value="NZ_VHJK01000001.1"/>
</dbReference>
<evidence type="ECO:0000259" key="3">
    <source>
        <dbReference type="PROSITE" id="PS51371"/>
    </source>
</evidence>
<dbReference type="AlphaFoldDB" id="A0A547PBE2"/>
<evidence type="ECO:0000256" key="2">
    <source>
        <dbReference type="PROSITE-ProRule" id="PRU00703"/>
    </source>
</evidence>
<feature type="domain" description="CBS" evidence="3">
    <location>
        <begin position="11"/>
        <end position="67"/>
    </location>
</feature>
<evidence type="ECO:0000313" key="4">
    <source>
        <dbReference type="EMBL" id="TRD11344.1"/>
    </source>
</evidence>
<dbReference type="PROSITE" id="PS51371">
    <property type="entry name" value="CBS"/>
    <property type="match status" value="2"/>
</dbReference>
<dbReference type="PANTHER" id="PTHR43080">
    <property type="entry name" value="CBS DOMAIN-CONTAINING PROTEIN CBSX3, MITOCHONDRIAL"/>
    <property type="match status" value="1"/>
</dbReference>
<dbReference type="InterPro" id="IPR051257">
    <property type="entry name" value="Diverse_CBS-Domain"/>
</dbReference>
<gene>
    <name evidence="4" type="ORF">FGU71_05425</name>
</gene>
<dbReference type="PANTHER" id="PTHR43080:SF2">
    <property type="entry name" value="CBS DOMAIN-CONTAINING PROTEIN"/>
    <property type="match status" value="1"/>
</dbReference>
<evidence type="ECO:0000256" key="1">
    <source>
        <dbReference type="ARBA" id="ARBA00023122"/>
    </source>
</evidence>
<dbReference type="CDD" id="cd04623">
    <property type="entry name" value="CBS_pair_bac_euk"/>
    <property type="match status" value="1"/>
</dbReference>
<proteinExistence type="predicted"/>
<dbReference type="SMART" id="SM00116">
    <property type="entry name" value="CBS"/>
    <property type="match status" value="2"/>
</dbReference>
<protein>
    <submittedName>
        <fullName evidence="4">CBS domain-containing protein</fullName>
    </submittedName>
</protein>
<organism evidence="4 5">
    <name type="scientific">Erythrobacter insulae</name>
    <dbReference type="NCBI Taxonomy" id="2584124"/>
    <lineage>
        <taxon>Bacteria</taxon>
        <taxon>Pseudomonadati</taxon>
        <taxon>Pseudomonadota</taxon>
        <taxon>Alphaproteobacteria</taxon>
        <taxon>Sphingomonadales</taxon>
        <taxon>Erythrobacteraceae</taxon>
        <taxon>Erythrobacter/Porphyrobacter group</taxon>
        <taxon>Erythrobacter</taxon>
    </lineage>
</organism>
<sequence>MTIAKIIAGRSASDIVSCDVTTLVSEAVTILAGQRIGALPVMRGGSVAGIISERDVIYRLAEQGADCLNMPVEAIMTSPAITIEPSTRIDDAMALMTKRRFRHFPVVEDGALVAFISIGDLVKDKIDAVEQEAEAIRNYIQTA</sequence>
<name>A0A547PBE2_9SPHN</name>
<evidence type="ECO:0000313" key="5">
    <source>
        <dbReference type="Proteomes" id="UP000316343"/>
    </source>
</evidence>
<feature type="domain" description="CBS" evidence="3">
    <location>
        <begin position="76"/>
        <end position="134"/>
    </location>
</feature>
<keyword evidence="1 2" id="KW-0129">CBS domain</keyword>